<dbReference type="PANTHER" id="PTHR47331:SF5">
    <property type="entry name" value="RIBONUCLEASE H"/>
    <property type="match status" value="1"/>
</dbReference>
<accession>A0A913YR79</accession>
<reference evidence="2" key="1">
    <citation type="submission" date="2022-11" db="UniProtKB">
        <authorList>
            <consortium name="EnsemblMetazoa"/>
        </authorList>
    </citation>
    <scope>IDENTIFICATION</scope>
</reference>
<dbReference type="Gene3D" id="1.10.340.70">
    <property type="match status" value="1"/>
</dbReference>
<dbReference type="Pfam" id="PF17921">
    <property type="entry name" value="Integrase_H2C2"/>
    <property type="match status" value="1"/>
</dbReference>
<sequence>MVQISYGSQRLTGLSTQLMSRFPKKIRKLEICRAFSSIAGSTVTKDLLQRWSYFTSWYRLKKAVSLALQLQAKYRKNNDTSHRRAKICSPTSDDLRKAEIVILKTVQADAFPEEFAVLERLQKGEGDRAAQKHNKSVIKKSSTLFRLDPFTDDDGLIRVGGRLRKSQELTDELKHPVIIPKKSHITTLLIGHAHEKTAHSGRGMTLNELRNQFWVINGNSAVRSFISKCVTCRRLRSNLATQKMADLPEDRMSAAPPFTHCAVDYFGPFMVKEGRKDLKRSIYVFVQQSRAP</sequence>
<dbReference type="KEGG" id="epa:114575993"/>
<name>A0A913YR79_EXADI</name>
<dbReference type="OrthoDB" id="5987922at2759"/>
<protein>
    <recommendedName>
        <fullName evidence="1">Integrase zinc-binding domain-containing protein</fullName>
    </recommendedName>
</protein>
<dbReference type="RefSeq" id="XP_028517674.1">
    <property type="nucleotide sequence ID" value="XM_028661873.1"/>
</dbReference>
<keyword evidence="3" id="KW-1185">Reference proteome</keyword>
<evidence type="ECO:0000313" key="3">
    <source>
        <dbReference type="Proteomes" id="UP000887567"/>
    </source>
</evidence>
<dbReference type="InterPro" id="IPR041588">
    <property type="entry name" value="Integrase_H2C2"/>
</dbReference>
<feature type="domain" description="Integrase zinc-binding" evidence="1">
    <location>
        <begin position="186"/>
        <end position="236"/>
    </location>
</feature>
<evidence type="ECO:0000313" key="2">
    <source>
        <dbReference type="EnsemblMetazoa" id="XP_028517674.1"/>
    </source>
</evidence>
<evidence type="ECO:0000259" key="1">
    <source>
        <dbReference type="Pfam" id="PF17921"/>
    </source>
</evidence>
<dbReference type="GeneID" id="114575993"/>
<dbReference type="PANTHER" id="PTHR47331">
    <property type="entry name" value="PHD-TYPE DOMAIN-CONTAINING PROTEIN"/>
    <property type="match status" value="1"/>
</dbReference>
<dbReference type="EnsemblMetazoa" id="XM_028661873.1">
    <property type="protein sequence ID" value="XP_028517674.1"/>
    <property type="gene ID" value="LOC114575993"/>
</dbReference>
<dbReference type="AlphaFoldDB" id="A0A913YR79"/>
<organism evidence="2 3">
    <name type="scientific">Exaiptasia diaphana</name>
    <name type="common">Tropical sea anemone</name>
    <name type="synonym">Aiptasia pulchella</name>
    <dbReference type="NCBI Taxonomy" id="2652724"/>
    <lineage>
        <taxon>Eukaryota</taxon>
        <taxon>Metazoa</taxon>
        <taxon>Cnidaria</taxon>
        <taxon>Anthozoa</taxon>
        <taxon>Hexacorallia</taxon>
        <taxon>Actiniaria</taxon>
        <taxon>Aiptasiidae</taxon>
        <taxon>Exaiptasia</taxon>
    </lineage>
</organism>
<dbReference type="Proteomes" id="UP000887567">
    <property type="component" value="Unplaced"/>
</dbReference>
<dbReference type="OMA" id="QNTVEAR"/>
<proteinExistence type="predicted"/>